<protein>
    <submittedName>
        <fullName evidence="2">Uncharacterized protein</fullName>
    </submittedName>
</protein>
<evidence type="ECO:0000256" key="1">
    <source>
        <dbReference type="SAM" id="MobiDB-lite"/>
    </source>
</evidence>
<dbReference type="AlphaFoldDB" id="A0A974H4E5"/>
<organism evidence="2 3">
    <name type="scientific">Xenopus laevis</name>
    <name type="common">African clawed frog</name>
    <dbReference type="NCBI Taxonomy" id="8355"/>
    <lineage>
        <taxon>Eukaryota</taxon>
        <taxon>Metazoa</taxon>
        <taxon>Chordata</taxon>
        <taxon>Craniata</taxon>
        <taxon>Vertebrata</taxon>
        <taxon>Euteleostomi</taxon>
        <taxon>Amphibia</taxon>
        <taxon>Batrachia</taxon>
        <taxon>Anura</taxon>
        <taxon>Pipoidea</taxon>
        <taxon>Pipidae</taxon>
        <taxon>Xenopodinae</taxon>
        <taxon>Xenopus</taxon>
        <taxon>Xenopus</taxon>
    </lineage>
</organism>
<evidence type="ECO:0000313" key="2">
    <source>
        <dbReference type="EMBL" id="OCT64474.1"/>
    </source>
</evidence>
<proteinExistence type="predicted"/>
<reference evidence="3" key="1">
    <citation type="journal article" date="2016" name="Nature">
        <title>Genome evolution in the allotetraploid frog Xenopus laevis.</title>
        <authorList>
            <person name="Session A.M."/>
            <person name="Uno Y."/>
            <person name="Kwon T."/>
            <person name="Chapman J.A."/>
            <person name="Toyoda A."/>
            <person name="Takahashi S."/>
            <person name="Fukui A."/>
            <person name="Hikosaka A."/>
            <person name="Suzuki A."/>
            <person name="Kondo M."/>
            <person name="van Heeringen S.J."/>
            <person name="Quigley I."/>
            <person name="Heinz S."/>
            <person name="Ogino H."/>
            <person name="Ochi H."/>
            <person name="Hellsten U."/>
            <person name="Lyons J.B."/>
            <person name="Simakov O."/>
            <person name="Putnam N."/>
            <person name="Stites J."/>
            <person name="Kuroki Y."/>
            <person name="Tanaka T."/>
            <person name="Michiue T."/>
            <person name="Watanabe M."/>
            <person name="Bogdanovic O."/>
            <person name="Lister R."/>
            <person name="Georgiou G."/>
            <person name="Paranjpe S.S."/>
            <person name="van Kruijsbergen I."/>
            <person name="Shu S."/>
            <person name="Carlson J."/>
            <person name="Kinoshita T."/>
            <person name="Ohta Y."/>
            <person name="Mawaribuchi S."/>
            <person name="Jenkins J."/>
            <person name="Grimwood J."/>
            <person name="Schmutz J."/>
            <person name="Mitros T."/>
            <person name="Mozaffari S.V."/>
            <person name="Suzuki Y."/>
            <person name="Haramoto Y."/>
            <person name="Yamamoto T.S."/>
            <person name="Takagi C."/>
            <person name="Heald R."/>
            <person name="Miller K."/>
            <person name="Haudenschild C."/>
            <person name="Kitzman J."/>
            <person name="Nakayama T."/>
            <person name="Izutsu Y."/>
            <person name="Robert J."/>
            <person name="Fortriede J."/>
            <person name="Burns K."/>
            <person name="Lotay V."/>
            <person name="Karimi K."/>
            <person name="Yasuoka Y."/>
            <person name="Dichmann D.S."/>
            <person name="Flajnik M.F."/>
            <person name="Houston D.W."/>
            <person name="Shendure J."/>
            <person name="DuPasquier L."/>
            <person name="Vize P.D."/>
            <person name="Zorn A.M."/>
            <person name="Ito M."/>
            <person name="Marcotte E.M."/>
            <person name="Wallingford J.B."/>
            <person name="Ito Y."/>
            <person name="Asashima M."/>
            <person name="Ueno N."/>
            <person name="Matsuda Y."/>
            <person name="Veenstra G.J."/>
            <person name="Fujiyama A."/>
            <person name="Harland R.M."/>
            <person name="Taira M."/>
            <person name="Rokhsar D.S."/>
        </authorList>
    </citation>
    <scope>NUCLEOTIDE SEQUENCE [LARGE SCALE GENOMIC DNA]</scope>
    <source>
        <strain evidence="3">J</strain>
    </source>
</reference>
<dbReference type="Proteomes" id="UP000694892">
    <property type="component" value="Chromosome 9_10L"/>
</dbReference>
<feature type="region of interest" description="Disordered" evidence="1">
    <location>
        <begin position="72"/>
        <end position="91"/>
    </location>
</feature>
<dbReference type="EMBL" id="CM004482">
    <property type="protein sequence ID" value="OCT64474.1"/>
    <property type="molecule type" value="Genomic_DNA"/>
</dbReference>
<accession>A0A974H4E5</accession>
<evidence type="ECO:0000313" key="3">
    <source>
        <dbReference type="Proteomes" id="UP000694892"/>
    </source>
</evidence>
<name>A0A974H4E5_XENLA</name>
<gene>
    <name evidence="2" type="ORF">XELAEV_18045573mg</name>
</gene>
<sequence>MVEENRELRCSIVKRTFQQSHVRWSQCFFSGPGRVSRWIRHPPHSLEWHSPAWLEICLLWVLLALGKKGTLQKQSPSSKEGGAFFKPIGDY</sequence>